<dbReference type="CDD" id="cd17874">
    <property type="entry name" value="FtsY"/>
    <property type="match status" value="1"/>
</dbReference>
<feature type="binding site" evidence="8">
    <location>
        <begin position="91"/>
        <end position="98"/>
    </location>
    <ligand>
        <name>GTP</name>
        <dbReference type="ChEBI" id="CHEBI:37565"/>
    </ligand>
</feature>
<dbReference type="GO" id="GO:0005047">
    <property type="term" value="F:signal recognition particle binding"/>
    <property type="evidence" value="ECO:0007669"/>
    <property type="project" value="TreeGrafter"/>
</dbReference>
<keyword evidence="1 8" id="KW-1003">Cell membrane</keyword>
<dbReference type="AlphaFoldDB" id="M5ID06"/>
<sequence>MFGFLKKGLDKTLAAIRSSKPADKKISKEILEEILLEADIAYEIVEEVLYYLPPQNEVKKDDLKRLLNTYFIYESEREAKVGKPFVELILGVNGAGKTTTIAKLANLYKNEGKSVILGACDTFRAGAIEQLRQWATRTDVPIVATQQGHDPSAVAFDTISSAVAKNLDNVILDTAGRLQNQTNLANELSKIVRIADRAYAGAPHRKILILDGTQGNAGLAQAKAFNDIVSLDGVIITKLDGTPKGGALFGVARELELPILYIGTGETMNDLVKFDPHDFVDTIVDEIYA</sequence>
<evidence type="ECO:0000256" key="8">
    <source>
        <dbReference type="HAMAP-Rule" id="MF_00920"/>
    </source>
</evidence>
<protein>
    <recommendedName>
        <fullName evidence="8">Signal recognition particle receptor FtsY</fullName>
        <shortName evidence="8">SRP receptor</shortName>
        <ecNumber evidence="8">3.6.5.4</ecNumber>
    </recommendedName>
</protein>
<dbReference type="OrthoDB" id="9804720at2"/>
<dbReference type="GO" id="GO:0003924">
    <property type="term" value="F:GTPase activity"/>
    <property type="evidence" value="ECO:0007669"/>
    <property type="project" value="UniProtKB-UniRule"/>
</dbReference>
<proteinExistence type="inferred from homology"/>
<evidence type="ECO:0000259" key="9">
    <source>
        <dbReference type="PROSITE" id="PS00300"/>
    </source>
</evidence>
<evidence type="ECO:0000256" key="1">
    <source>
        <dbReference type="ARBA" id="ARBA00022475"/>
    </source>
</evidence>
<dbReference type="InterPro" id="IPR000897">
    <property type="entry name" value="SRP54_GTPase_dom"/>
</dbReference>
<dbReference type="Gene3D" id="3.40.50.300">
    <property type="entry name" value="P-loop containing nucleotide triphosphate hydrolases"/>
    <property type="match status" value="1"/>
</dbReference>
<dbReference type="PATRIC" id="fig|1244083.3.peg.2371"/>
<dbReference type="GO" id="GO:0005886">
    <property type="term" value="C:plasma membrane"/>
    <property type="evidence" value="ECO:0007669"/>
    <property type="project" value="UniProtKB-SubCell"/>
</dbReference>
<dbReference type="FunFam" id="3.40.50.300:FF:000053">
    <property type="entry name" value="Signal recognition particle receptor FtsY"/>
    <property type="match status" value="1"/>
</dbReference>
<dbReference type="STRING" id="1244083.CSUNSWCD_1391"/>
<dbReference type="EMBL" id="AMZQ01000020">
    <property type="protein sequence ID" value="EKU10152.1"/>
    <property type="molecule type" value="Genomic_DNA"/>
</dbReference>
<dbReference type="InterPro" id="IPR036225">
    <property type="entry name" value="SRP/SRP_N"/>
</dbReference>
<dbReference type="GO" id="GO:0005525">
    <property type="term" value="F:GTP binding"/>
    <property type="evidence" value="ECO:0007669"/>
    <property type="project" value="UniProtKB-UniRule"/>
</dbReference>
<dbReference type="GO" id="GO:0006614">
    <property type="term" value="P:SRP-dependent cotranslational protein targeting to membrane"/>
    <property type="evidence" value="ECO:0007669"/>
    <property type="project" value="InterPro"/>
</dbReference>
<dbReference type="Gene3D" id="1.20.120.140">
    <property type="entry name" value="Signal recognition particle SRP54, nucleotide-binding domain"/>
    <property type="match status" value="1"/>
</dbReference>
<dbReference type="NCBIfam" id="TIGR00064">
    <property type="entry name" value="ftsY"/>
    <property type="match status" value="1"/>
</dbReference>
<keyword evidence="4 8" id="KW-0378">Hydrolase</keyword>
<accession>M5ID06</accession>
<evidence type="ECO:0000256" key="3">
    <source>
        <dbReference type="ARBA" id="ARBA00022741"/>
    </source>
</evidence>
<dbReference type="SMART" id="SM00962">
    <property type="entry name" value="SRP54"/>
    <property type="match status" value="1"/>
</dbReference>
<dbReference type="SMART" id="SM00382">
    <property type="entry name" value="AAA"/>
    <property type="match status" value="1"/>
</dbReference>
<evidence type="ECO:0000313" key="10">
    <source>
        <dbReference type="EMBL" id="EKU10152.1"/>
    </source>
</evidence>
<keyword evidence="7 8" id="KW-0675">Receptor</keyword>
<comment type="caution">
    <text evidence="10">The sequence shown here is derived from an EMBL/GenBank/DDBJ whole genome shotgun (WGS) entry which is preliminary data.</text>
</comment>
<evidence type="ECO:0000256" key="4">
    <source>
        <dbReference type="ARBA" id="ARBA00022801"/>
    </source>
</evidence>
<evidence type="ECO:0000313" key="11">
    <source>
        <dbReference type="Proteomes" id="UP000011939"/>
    </source>
</evidence>
<dbReference type="HAMAP" id="MF_00920">
    <property type="entry name" value="FtsY"/>
    <property type="match status" value="1"/>
</dbReference>
<comment type="subunit">
    <text evidence="8">Part of the signal recognition particle protein translocation system, which is composed of SRP and FtsY.</text>
</comment>
<keyword evidence="6 8" id="KW-0472">Membrane</keyword>
<comment type="subcellular location">
    <subcellularLocation>
        <location evidence="8">Cell membrane</location>
        <topology evidence="8">Peripheral membrane protein</topology>
        <orientation evidence="8">Cytoplasmic side</orientation>
    </subcellularLocation>
    <subcellularLocation>
        <location evidence="8">Cytoplasm</location>
    </subcellularLocation>
</comment>
<dbReference type="PANTHER" id="PTHR43134">
    <property type="entry name" value="SIGNAL RECOGNITION PARTICLE RECEPTOR SUBUNIT ALPHA"/>
    <property type="match status" value="1"/>
</dbReference>
<feature type="domain" description="SRP54-type proteins GTP-binding" evidence="9">
    <location>
        <begin position="258"/>
        <end position="271"/>
    </location>
</feature>
<name>M5ID06_9BACT</name>
<gene>
    <name evidence="8" type="primary">ftsY</name>
    <name evidence="10" type="ORF">CSUNSWCD_1391</name>
</gene>
<keyword evidence="3 8" id="KW-0547">Nucleotide-binding</keyword>
<dbReference type="SUPFAM" id="SSF47364">
    <property type="entry name" value="Domain of the SRP/SRP receptor G-proteins"/>
    <property type="match status" value="1"/>
</dbReference>
<dbReference type="SUPFAM" id="SSF52540">
    <property type="entry name" value="P-loop containing nucleoside triphosphate hydrolases"/>
    <property type="match status" value="1"/>
</dbReference>
<evidence type="ECO:0000256" key="6">
    <source>
        <dbReference type="ARBA" id="ARBA00023136"/>
    </source>
</evidence>
<dbReference type="Pfam" id="PF00448">
    <property type="entry name" value="SRP54"/>
    <property type="match status" value="1"/>
</dbReference>
<comment type="similarity">
    <text evidence="8">Belongs to the GTP-binding SRP family. FtsY subfamily.</text>
</comment>
<evidence type="ECO:0000256" key="2">
    <source>
        <dbReference type="ARBA" id="ARBA00022490"/>
    </source>
</evidence>
<comment type="function">
    <text evidence="8">Involved in targeting and insertion of nascent membrane proteins into the cytoplasmic membrane. Acts as a receptor for the complex formed by the signal recognition particle (SRP) and the ribosome-nascent chain (RNC).</text>
</comment>
<dbReference type="InterPro" id="IPR003593">
    <property type="entry name" value="AAA+_ATPase"/>
</dbReference>
<reference evidence="10 11" key="1">
    <citation type="journal article" date="2013" name="Genome Announc.">
        <title>Genome Sequence of Campylobacter showae UNSWCD, Isolated from a Patient with Crohn's Disease.</title>
        <authorList>
            <person name="Tay A.P."/>
            <person name="Kaakoush N.O."/>
            <person name="Deshpande N.P."/>
            <person name="Chen Z."/>
            <person name="Mitchell H."/>
            <person name="Wilkins M.R."/>
        </authorList>
    </citation>
    <scope>NUCLEOTIDE SEQUENCE [LARGE SCALE GENOMIC DNA]</scope>
    <source>
        <strain evidence="10 11">CSUNSWCD</strain>
    </source>
</reference>
<dbReference type="Proteomes" id="UP000011939">
    <property type="component" value="Unassembled WGS sequence"/>
</dbReference>
<comment type="catalytic activity">
    <reaction evidence="8">
        <text>GTP + H2O = GDP + phosphate + H(+)</text>
        <dbReference type="Rhea" id="RHEA:19669"/>
        <dbReference type="ChEBI" id="CHEBI:15377"/>
        <dbReference type="ChEBI" id="CHEBI:15378"/>
        <dbReference type="ChEBI" id="CHEBI:37565"/>
        <dbReference type="ChEBI" id="CHEBI:43474"/>
        <dbReference type="ChEBI" id="CHEBI:58189"/>
        <dbReference type="EC" id="3.6.5.4"/>
    </reaction>
</comment>
<keyword evidence="5 8" id="KW-0342">GTP-binding</keyword>
<organism evidence="10 11">
    <name type="scientific">Campylobacter showae CSUNSWCD</name>
    <dbReference type="NCBI Taxonomy" id="1244083"/>
    <lineage>
        <taxon>Bacteria</taxon>
        <taxon>Pseudomonadati</taxon>
        <taxon>Campylobacterota</taxon>
        <taxon>Epsilonproteobacteria</taxon>
        <taxon>Campylobacterales</taxon>
        <taxon>Campylobacteraceae</taxon>
        <taxon>Campylobacter</taxon>
    </lineage>
</organism>
<dbReference type="InterPro" id="IPR004390">
    <property type="entry name" value="SR_rcpt_FtsY"/>
</dbReference>
<dbReference type="eggNOG" id="COG0552">
    <property type="taxonomic scope" value="Bacteria"/>
</dbReference>
<feature type="binding site" evidence="8">
    <location>
        <begin position="237"/>
        <end position="240"/>
    </location>
    <ligand>
        <name>GTP</name>
        <dbReference type="ChEBI" id="CHEBI:37565"/>
    </ligand>
</feature>
<evidence type="ECO:0000256" key="5">
    <source>
        <dbReference type="ARBA" id="ARBA00023134"/>
    </source>
</evidence>
<dbReference type="InterPro" id="IPR027417">
    <property type="entry name" value="P-loop_NTPase"/>
</dbReference>
<keyword evidence="2 8" id="KW-0963">Cytoplasm</keyword>
<dbReference type="PANTHER" id="PTHR43134:SF1">
    <property type="entry name" value="SIGNAL RECOGNITION PARTICLE RECEPTOR SUBUNIT ALPHA"/>
    <property type="match status" value="1"/>
</dbReference>
<dbReference type="InterPro" id="IPR042101">
    <property type="entry name" value="SRP54_N_sf"/>
</dbReference>
<dbReference type="EC" id="3.6.5.4" evidence="8"/>
<dbReference type="PROSITE" id="PS00300">
    <property type="entry name" value="SRP54"/>
    <property type="match status" value="1"/>
</dbReference>
<feature type="binding site" evidence="8">
    <location>
        <begin position="173"/>
        <end position="177"/>
    </location>
    <ligand>
        <name>GTP</name>
        <dbReference type="ChEBI" id="CHEBI:37565"/>
    </ligand>
</feature>
<evidence type="ECO:0000256" key="7">
    <source>
        <dbReference type="ARBA" id="ARBA00023170"/>
    </source>
</evidence>
<dbReference type="RefSeq" id="WP_009497030.1">
    <property type="nucleotide sequence ID" value="NZ_AMZQ01000020.1"/>
</dbReference>
<dbReference type="GO" id="GO:0005737">
    <property type="term" value="C:cytoplasm"/>
    <property type="evidence" value="ECO:0007669"/>
    <property type="project" value="UniProtKB-SubCell"/>
</dbReference>